<evidence type="ECO:0000256" key="15">
    <source>
        <dbReference type="ARBA" id="ARBA00023128"/>
    </source>
</evidence>
<keyword evidence="5 18" id="KW-0813">Transport</keyword>
<evidence type="ECO:0000259" key="21">
    <source>
        <dbReference type="PROSITE" id="PS50999"/>
    </source>
</evidence>
<proteinExistence type="inferred from homology"/>
<dbReference type="PROSITE" id="PS50999">
    <property type="entry name" value="COX2_TM"/>
    <property type="match status" value="1"/>
</dbReference>
<keyword evidence="6 18" id="KW-0679">Respiratory chain</keyword>
<evidence type="ECO:0000256" key="6">
    <source>
        <dbReference type="ARBA" id="ARBA00022660"/>
    </source>
</evidence>
<name>A0A6B9UDF9_9HYME</name>
<keyword evidence="12 18" id="KW-0249">Electron transport</keyword>
<evidence type="ECO:0000256" key="8">
    <source>
        <dbReference type="ARBA" id="ARBA00022723"/>
    </source>
</evidence>
<dbReference type="PRINTS" id="PR01166">
    <property type="entry name" value="CYCOXIDASEII"/>
</dbReference>
<dbReference type="InterPro" id="IPR011759">
    <property type="entry name" value="Cyt_c_oxidase_su2_TM_dom"/>
</dbReference>
<dbReference type="InterPro" id="IPR045187">
    <property type="entry name" value="CcO_II"/>
</dbReference>
<dbReference type="SUPFAM" id="SSF81464">
    <property type="entry name" value="Cytochrome c oxidase subunit II-like, transmembrane region"/>
    <property type="match status" value="1"/>
</dbReference>
<comment type="cofactor">
    <cofactor evidence="18">
        <name>Cu cation</name>
        <dbReference type="ChEBI" id="CHEBI:23378"/>
    </cofactor>
    <text evidence="18">Binds a copper A center.</text>
</comment>
<feature type="transmembrane region" description="Helical" evidence="19">
    <location>
        <begin position="64"/>
        <end position="86"/>
    </location>
</feature>
<evidence type="ECO:0000256" key="4">
    <source>
        <dbReference type="ARBA" id="ARBA00015946"/>
    </source>
</evidence>
<dbReference type="PANTHER" id="PTHR22888">
    <property type="entry name" value="CYTOCHROME C OXIDASE, SUBUNIT II"/>
    <property type="match status" value="1"/>
</dbReference>
<dbReference type="CDD" id="cd13912">
    <property type="entry name" value="CcO_II_C"/>
    <property type="match status" value="1"/>
</dbReference>
<evidence type="ECO:0000256" key="14">
    <source>
        <dbReference type="ARBA" id="ARBA00023008"/>
    </source>
</evidence>
<sequence>MAIWNQMTLQDSNSLIMNNMIMFYDHAMMVIMVIIILIMYMLINMLINKYINRFMFEGQMIEMIWTIIPMLFLIFIAIPSLKILYLTDELSNPELSIKTVGHQWYWSYEYNDFMNINFDSFMMDKNEDNQSMFRLLDVDNRMVLPNNNQIRLLVNSSDVIHSFAMPSLGIKVDAVPGRINQIQMNSMRSGLYFGQCSEICGVNHSFMPIVMELVPLKIFMNWVSNK</sequence>
<dbReference type="GO" id="GO:0005743">
    <property type="term" value="C:mitochondrial inner membrane"/>
    <property type="evidence" value="ECO:0007669"/>
    <property type="project" value="UniProtKB-SubCell"/>
</dbReference>
<evidence type="ECO:0000256" key="7">
    <source>
        <dbReference type="ARBA" id="ARBA00022692"/>
    </source>
</evidence>
<dbReference type="Pfam" id="PF00116">
    <property type="entry name" value="COX2"/>
    <property type="match status" value="1"/>
</dbReference>
<geneLocation type="mitochondrion" evidence="22"/>
<dbReference type="InterPro" id="IPR036257">
    <property type="entry name" value="Cyt_c_oxidase_su2_TM_sf"/>
</dbReference>
<dbReference type="PROSITE" id="PS50857">
    <property type="entry name" value="COX2_CUA"/>
    <property type="match status" value="1"/>
</dbReference>
<dbReference type="InterPro" id="IPR014222">
    <property type="entry name" value="Cyt_c_oxidase_su2"/>
</dbReference>
<comment type="subcellular location">
    <subcellularLocation>
        <location evidence="1 18">Mitochondrion inner membrane</location>
        <topology evidence="1 18">Multi-pass membrane protein</topology>
    </subcellularLocation>
</comment>
<evidence type="ECO:0000256" key="10">
    <source>
        <dbReference type="ARBA" id="ARBA00022842"/>
    </source>
</evidence>
<dbReference type="Gene3D" id="1.10.287.90">
    <property type="match status" value="1"/>
</dbReference>
<evidence type="ECO:0000256" key="18">
    <source>
        <dbReference type="RuleBase" id="RU000457"/>
    </source>
</evidence>
<evidence type="ECO:0000256" key="12">
    <source>
        <dbReference type="ARBA" id="ARBA00022982"/>
    </source>
</evidence>
<dbReference type="InterPro" id="IPR034210">
    <property type="entry name" value="CcO_II_C"/>
</dbReference>
<dbReference type="GO" id="GO:0004129">
    <property type="term" value="F:cytochrome-c oxidase activity"/>
    <property type="evidence" value="ECO:0007669"/>
    <property type="project" value="UniProtKB-EC"/>
</dbReference>
<comment type="function">
    <text evidence="18">Component of the cytochrome c oxidase, the last enzyme in the mitochondrial electron transport chain which drives oxidative phosphorylation. The respiratory chain contains 3 multisubunit complexes succinate dehydrogenase (complex II, CII), ubiquinol-cytochrome c oxidoreductase (cytochrome b-c1 complex, complex III, CIII) and cytochrome c oxidase (complex IV, CIV), that cooperate to transfer electrons derived from NADH and succinate to molecular oxygen, creating an electrochemical gradient over the inner membrane that drives transmembrane transport and the ATP synthase. Cytochrome c oxidase is the component of the respiratory chain that catalyzes the reduction of oxygen to water. Electrons originating from reduced cytochrome c in the intermembrane space (IMS) are transferred via the dinuclear copper A center (CU(A)) of subunit 2 and heme A of subunit 1 to the active site in subunit 1, a binuclear center (BNC) formed by heme A3 and copper B (CU(B)). The BNC reduces molecular oxygen to 2 water molecules using 4 electrons from cytochrome c in the IMS and 4 protons from the mitochondrial matrix.</text>
</comment>
<dbReference type="EMBL" id="MN123622">
    <property type="protein sequence ID" value="QHN60237.1"/>
    <property type="molecule type" value="Genomic_DNA"/>
</dbReference>
<dbReference type="AlphaFoldDB" id="A0A6B9UDF9"/>
<keyword evidence="10" id="KW-0460">Magnesium</keyword>
<evidence type="ECO:0000259" key="20">
    <source>
        <dbReference type="PROSITE" id="PS50857"/>
    </source>
</evidence>
<dbReference type="NCBIfam" id="TIGR02866">
    <property type="entry name" value="CoxB"/>
    <property type="match status" value="1"/>
</dbReference>
<evidence type="ECO:0000256" key="11">
    <source>
        <dbReference type="ARBA" id="ARBA00022967"/>
    </source>
</evidence>
<feature type="domain" description="Cytochrome oxidase subunit II copper A binding" evidence="20">
    <location>
        <begin position="92"/>
        <end position="225"/>
    </location>
</feature>
<evidence type="ECO:0000256" key="19">
    <source>
        <dbReference type="SAM" id="Phobius"/>
    </source>
</evidence>
<evidence type="ECO:0000256" key="5">
    <source>
        <dbReference type="ARBA" id="ARBA00022448"/>
    </source>
</evidence>
<feature type="transmembrane region" description="Helical" evidence="19">
    <location>
        <begin position="20"/>
        <end position="43"/>
    </location>
</feature>
<evidence type="ECO:0000313" key="22">
    <source>
        <dbReference type="EMBL" id="QHN60237.1"/>
    </source>
</evidence>
<dbReference type="InterPro" id="IPR008972">
    <property type="entry name" value="Cupredoxin"/>
</dbReference>
<feature type="domain" description="Cytochrome oxidase subunit II transmembrane region profile" evidence="21">
    <location>
        <begin position="1"/>
        <end position="91"/>
    </location>
</feature>
<evidence type="ECO:0000256" key="3">
    <source>
        <dbReference type="ARBA" id="ARBA00011164"/>
    </source>
</evidence>
<reference evidence="22" key="1">
    <citation type="journal article" date="2019" name="Mitochondrial DNA Part B Resour">
        <title>Mitochondrial genome of Tamarixia radiata (Hymenoptera: Chalcidoidea: Eulophidae) and phylogenetic analysis.</title>
        <authorList>
            <person name="Du Y."/>
            <person name="Song X."/>
            <person name="Liu X."/>
            <person name="Ouyang Z."/>
            <person name="Lu Z."/>
        </authorList>
    </citation>
    <scope>NUCLEOTIDE SEQUENCE</scope>
</reference>
<keyword evidence="11" id="KW-1278">Translocase</keyword>
<dbReference type="GO" id="GO:0005507">
    <property type="term" value="F:copper ion binding"/>
    <property type="evidence" value="ECO:0007669"/>
    <property type="project" value="InterPro"/>
</dbReference>
<evidence type="ECO:0000256" key="1">
    <source>
        <dbReference type="ARBA" id="ARBA00004448"/>
    </source>
</evidence>
<keyword evidence="14 18" id="KW-0186">Copper</keyword>
<dbReference type="Gene3D" id="2.60.40.420">
    <property type="entry name" value="Cupredoxins - blue copper proteins"/>
    <property type="match status" value="1"/>
</dbReference>
<keyword evidence="8 18" id="KW-0479">Metal-binding</keyword>
<keyword evidence="9 18" id="KW-0999">Mitochondrion inner membrane</keyword>
<dbReference type="PANTHER" id="PTHR22888:SF9">
    <property type="entry name" value="CYTOCHROME C OXIDASE SUBUNIT 2"/>
    <property type="match status" value="1"/>
</dbReference>
<dbReference type="Pfam" id="PF02790">
    <property type="entry name" value="COX2_TM"/>
    <property type="match status" value="1"/>
</dbReference>
<dbReference type="InterPro" id="IPR001505">
    <property type="entry name" value="Copper_CuA"/>
</dbReference>
<organism evidence="22">
    <name type="scientific">Tamarixia radiata</name>
    <dbReference type="NCBI Taxonomy" id="459345"/>
    <lineage>
        <taxon>Eukaryota</taxon>
        <taxon>Metazoa</taxon>
        <taxon>Ecdysozoa</taxon>
        <taxon>Arthropoda</taxon>
        <taxon>Hexapoda</taxon>
        <taxon>Insecta</taxon>
        <taxon>Pterygota</taxon>
        <taxon>Neoptera</taxon>
        <taxon>Endopterygota</taxon>
        <taxon>Hymenoptera</taxon>
        <taxon>Apocrita</taxon>
        <taxon>Proctotrupomorpha</taxon>
        <taxon>Chalcidoidea</taxon>
        <taxon>Eulophidae</taxon>
        <taxon>Tetrastichinae</taxon>
        <taxon>Tamarixia</taxon>
    </lineage>
</organism>
<dbReference type="GO" id="GO:0042773">
    <property type="term" value="P:ATP synthesis coupled electron transport"/>
    <property type="evidence" value="ECO:0007669"/>
    <property type="project" value="TreeGrafter"/>
</dbReference>
<evidence type="ECO:0000256" key="17">
    <source>
        <dbReference type="ARBA" id="ARBA00049512"/>
    </source>
</evidence>
<comment type="subunit">
    <text evidence="3">Component of the cytochrome c oxidase (complex IV, CIV), a multisubunit enzyme composed of a catalytic core of 3 subunits and several supernumerary subunits. The complex exists as a monomer or a dimer and forms supercomplexes (SCs) in the inner mitochondrial membrane with ubiquinol-cytochrome c oxidoreductase (cytochrome b-c1 complex, complex III, CIII).</text>
</comment>
<dbReference type="SUPFAM" id="SSF49503">
    <property type="entry name" value="Cupredoxins"/>
    <property type="match status" value="1"/>
</dbReference>
<dbReference type="PROSITE" id="PS00078">
    <property type="entry name" value="COX2"/>
    <property type="match status" value="1"/>
</dbReference>
<comment type="similarity">
    <text evidence="2 18">Belongs to the cytochrome c oxidase subunit 2 family.</text>
</comment>
<comment type="catalytic activity">
    <reaction evidence="17">
        <text>4 Fe(II)-[cytochrome c] + O2 + 8 H(+)(in) = 4 Fe(III)-[cytochrome c] + 2 H2O + 4 H(+)(out)</text>
        <dbReference type="Rhea" id="RHEA:11436"/>
        <dbReference type="Rhea" id="RHEA-COMP:10350"/>
        <dbReference type="Rhea" id="RHEA-COMP:14399"/>
        <dbReference type="ChEBI" id="CHEBI:15377"/>
        <dbReference type="ChEBI" id="CHEBI:15378"/>
        <dbReference type="ChEBI" id="CHEBI:15379"/>
        <dbReference type="ChEBI" id="CHEBI:29033"/>
        <dbReference type="ChEBI" id="CHEBI:29034"/>
        <dbReference type="EC" id="7.1.1.9"/>
    </reaction>
    <physiologicalReaction direction="left-to-right" evidence="17">
        <dbReference type="Rhea" id="RHEA:11437"/>
    </physiologicalReaction>
</comment>
<evidence type="ECO:0000256" key="16">
    <source>
        <dbReference type="ARBA" id="ARBA00023136"/>
    </source>
</evidence>
<dbReference type="FunFam" id="2.60.40.420:FF:000001">
    <property type="entry name" value="Cytochrome c oxidase subunit 2"/>
    <property type="match status" value="1"/>
</dbReference>
<keyword evidence="7 18" id="KW-0812">Transmembrane</keyword>
<dbReference type="InterPro" id="IPR002429">
    <property type="entry name" value="CcO_II-like_C"/>
</dbReference>
<keyword evidence="16 18" id="KW-0472">Membrane</keyword>
<accession>A0A6B9UDF9</accession>
<protein>
    <recommendedName>
        <fullName evidence="4 18">Cytochrome c oxidase subunit 2</fullName>
    </recommendedName>
</protein>
<dbReference type="GO" id="GO:0016491">
    <property type="term" value="F:oxidoreductase activity"/>
    <property type="evidence" value="ECO:0007669"/>
    <property type="project" value="InterPro"/>
</dbReference>
<evidence type="ECO:0000256" key="13">
    <source>
        <dbReference type="ARBA" id="ARBA00022989"/>
    </source>
</evidence>
<keyword evidence="15 18" id="KW-0496">Mitochondrion</keyword>
<keyword evidence="13 19" id="KW-1133">Transmembrane helix</keyword>
<evidence type="ECO:0000256" key="2">
    <source>
        <dbReference type="ARBA" id="ARBA00007866"/>
    </source>
</evidence>
<gene>
    <name evidence="22" type="primary">COX2</name>
</gene>
<evidence type="ECO:0000256" key="9">
    <source>
        <dbReference type="ARBA" id="ARBA00022792"/>
    </source>
</evidence>